<dbReference type="Proteomes" id="UP001234989">
    <property type="component" value="Chromosome 9"/>
</dbReference>
<protein>
    <submittedName>
        <fullName evidence="1">Uncharacterized protein</fullName>
    </submittedName>
</protein>
<accession>A0AAF0UJZ9</accession>
<dbReference type="AlphaFoldDB" id="A0AAF0UJZ9"/>
<proteinExistence type="predicted"/>
<reference evidence="1" key="1">
    <citation type="submission" date="2023-08" db="EMBL/GenBank/DDBJ databases">
        <title>A de novo genome assembly of Solanum verrucosum Schlechtendal, a Mexican diploid species geographically isolated from the other diploid A-genome species in potato relatives.</title>
        <authorList>
            <person name="Hosaka K."/>
        </authorList>
    </citation>
    <scope>NUCLEOTIDE SEQUENCE</scope>
    <source>
        <tissue evidence="1">Young leaves</tissue>
    </source>
</reference>
<gene>
    <name evidence="1" type="ORF">MTR67_040341</name>
</gene>
<dbReference type="EMBL" id="CP133620">
    <property type="protein sequence ID" value="WMV46956.1"/>
    <property type="molecule type" value="Genomic_DNA"/>
</dbReference>
<sequence>MDNLGDNLRSKTPATFLIGKLYSTTSCGLGEHRSRGICGIVSMDMADEKWGNIEPPFFGKEDFGFKLGVLENNLSVLSMNILLTRVNIWVMEEYGIKESWTKMYTIKCLNDLDRHFLYPS</sequence>
<organism evidence="1 2">
    <name type="scientific">Solanum verrucosum</name>
    <dbReference type="NCBI Taxonomy" id="315347"/>
    <lineage>
        <taxon>Eukaryota</taxon>
        <taxon>Viridiplantae</taxon>
        <taxon>Streptophyta</taxon>
        <taxon>Embryophyta</taxon>
        <taxon>Tracheophyta</taxon>
        <taxon>Spermatophyta</taxon>
        <taxon>Magnoliopsida</taxon>
        <taxon>eudicotyledons</taxon>
        <taxon>Gunneridae</taxon>
        <taxon>Pentapetalae</taxon>
        <taxon>asterids</taxon>
        <taxon>lamiids</taxon>
        <taxon>Solanales</taxon>
        <taxon>Solanaceae</taxon>
        <taxon>Solanoideae</taxon>
        <taxon>Solaneae</taxon>
        <taxon>Solanum</taxon>
    </lineage>
</organism>
<name>A0AAF0UJZ9_SOLVR</name>
<evidence type="ECO:0000313" key="1">
    <source>
        <dbReference type="EMBL" id="WMV46956.1"/>
    </source>
</evidence>
<keyword evidence="2" id="KW-1185">Reference proteome</keyword>
<evidence type="ECO:0000313" key="2">
    <source>
        <dbReference type="Proteomes" id="UP001234989"/>
    </source>
</evidence>